<keyword evidence="8" id="KW-1185">Reference proteome</keyword>
<evidence type="ECO:0000259" key="6">
    <source>
        <dbReference type="Pfam" id="PF25572"/>
    </source>
</evidence>
<keyword evidence="2" id="KW-0863">Zinc-finger</keyword>
<reference evidence="7" key="1">
    <citation type="submission" date="2019-05" db="EMBL/GenBank/DDBJ databases">
        <title>Annotation for the trematode Paragonimus heterotremus.</title>
        <authorList>
            <person name="Choi Y.-J."/>
        </authorList>
    </citation>
    <scope>NUCLEOTIDE SEQUENCE</scope>
    <source>
        <strain evidence="7">LC</strain>
    </source>
</reference>
<feature type="compositionally biased region" description="Low complexity" evidence="4">
    <location>
        <begin position="531"/>
        <end position="546"/>
    </location>
</feature>
<keyword evidence="1" id="KW-0479">Metal-binding</keyword>
<name>A0A8J4TLY8_9TREM</name>
<dbReference type="Proteomes" id="UP000748531">
    <property type="component" value="Unassembled WGS sequence"/>
</dbReference>
<evidence type="ECO:0000256" key="1">
    <source>
        <dbReference type="ARBA" id="ARBA00022723"/>
    </source>
</evidence>
<evidence type="ECO:0000313" key="8">
    <source>
        <dbReference type="Proteomes" id="UP000748531"/>
    </source>
</evidence>
<evidence type="ECO:0000259" key="5">
    <source>
        <dbReference type="Pfam" id="PF21055"/>
    </source>
</evidence>
<feature type="compositionally biased region" description="Pro residues" evidence="4">
    <location>
        <begin position="859"/>
        <end position="878"/>
    </location>
</feature>
<gene>
    <name evidence="7" type="ORF">PHET_04772</name>
</gene>
<protein>
    <recommendedName>
        <fullName evidence="9">Zinc finger SWIM domain-containing protein</fullName>
    </recommendedName>
</protein>
<feature type="region of interest" description="Disordered" evidence="4">
    <location>
        <begin position="328"/>
        <end position="348"/>
    </location>
</feature>
<evidence type="ECO:0000256" key="2">
    <source>
        <dbReference type="ARBA" id="ARBA00022771"/>
    </source>
</evidence>
<dbReference type="PANTHER" id="PTHR22619">
    <property type="entry name" value="ZINC FINGER SWIM DOMAIN CONTAINING PROTEIN 4, 5, 6"/>
    <property type="match status" value="1"/>
</dbReference>
<evidence type="ECO:0000313" key="7">
    <source>
        <dbReference type="EMBL" id="KAF5401984.1"/>
    </source>
</evidence>
<feature type="compositionally biased region" description="Low complexity" evidence="4">
    <location>
        <begin position="514"/>
        <end position="523"/>
    </location>
</feature>
<feature type="domain" description="ZSWIM8 TPR repeats" evidence="6">
    <location>
        <begin position="265"/>
        <end position="394"/>
    </location>
</feature>
<dbReference type="GO" id="GO:0008270">
    <property type="term" value="F:zinc ion binding"/>
    <property type="evidence" value="ECO:0007669"/>
    <property type="project" value="UniProtKB-KW"/>
</dbReference>
<keyword evidence="3" id="KW-0862">Zinc</keyword>
<feature type="domain" description="ZSWIM4-8 C-terminal" evidence="5">
    <location>
        <begin position="1699"/>
        <end position="1920"/>
    </location>
</feature>
<dbReference type="GO" id="GO:0031462">
    <property type="term" value="C:Cul2-RING ubiquitin ligase complex"/>
    <property type="evidence" value="ECO:0007669"/>
    <property type="project" value="TreeGrafter"/>
</dbReference>
<evidence type="ECO:0000256" key="3">
    <source>
        <dbReference type="ARBA" id="ARBA00022833"/>
    </source>
</evidence>
<organism evidence="7 8">
    <name type="scientific">Paragonimus heterotremus</name>
    <dbReference type="NCBI Taxonomy" id="100268"/>
    <lineage>
        <taxon>Eukaryota</taxon>
        <taxon>Metazoa</taxon>
        <taxon>Spiralia</taxon>
        <taxon>Lophotrochozoa</taxon>
        <taxon>Platyhelminthes</taxon>
        <taxon>Trematoda</taxon>
        <taxon>Digenea</taxon>
        <taxon>Plagiorchiida</taxon>
        <taxon>Troglotremata</taxon>
        <taxon>Troglotrematidae</taxon>
        <taxon>Paragonimus</taxon>
    </lineage>
</organism>
<dbReference type="EMBL" id="LUCH01002103">
    <property type="protein sequence ID" value="KAF5401984.1"/>
    <property type="molecule type" value="Genomic_DNA"/>
</dbReference>
<sequence length="1929" mass="208988">MDRGQLQKFAQYLIASHPNKVLPSAQLLADQLLQPESNINKTSGAPDPTAGASLEDVAAWYLDEMGVRDQLRTELANLASAGSASGITGYVNSGTNNTNNGVRNTSGLSAAALSVISGMGHSGTSVNHVRGSSNSVDVNRMVEAGSTQLSNAESANLEATNHISDSGCPNPSAEVGLHWLLRYRRLILHQNLFSSTSSGPDSCPLRRPEPGSMGPTNFTVSPESCTTNWLAGQRNSFVLSLESGQFTCGSSPHGAGSQIAAMFAKVRELLTKRDSNGPRLLSLITEELLRYPKIPTLKSRRTHRGMEMPTRVHSLSRSASVQQMPTFQLPTEQSPSASNPASIGSGPNSNQLPGWTARLWEEVCMLWTCVVLNPDCSADTRRNWRHRFIHWTRAHRCPRDEAYAVPAHYFASLRDPSELEDEGAVQVSTGHNHQSQQQQSQNRSIRRAAVFQLPLEVSFMSWDDDCLRQLIGLDNHKRIKNDLVDLYEDQNDLTPASTMHMVDVDDNSTDLFRRPTFGTPRRPIAANRPQSASSVHSSSSSSLSSSPARDCHCPYCDLTSPLNEPFPLLCLRVAALRANGYFTQALRLAVFVSQRLLRAFKTKVSHVNSMAHHNGGRNVTQPQPPQNVNFGYSPYPSAYYPHQPYAPVSGSQLNDTPVRRTLFTPNGSGVRPGGPILHGGATYGPSRYTNLANMLSPPSPMPTHGKYMSASNCLPHRPSSVSPPISVTLSSRPGSRRHVISPGASHSPGPTMCSLASNWISHNQCPSVQAHVYKTHPPPFGGHASQTFAHQLHGSYPGLSSSASMSPFHSHFQSKYPGLSSSFRSPPMNTVSPYLNNQPAYGSGSLFPPSRPLGSPKVPGRPPISYHPPSLPPPPPHYPHSHAARASASSPCNNDTQPEHISPLSGTSSTACPNHTESGWVGLPGRPLISLVECLLDAAAIVVESSGQDRHLRSHYQSIIDAQPWSQMESASFYLCLSVSLFAVFQQRRLSGSVNRLLACQTQEARLLALLNTMPRDPTIVLAICETLSQLLGPPTSLLTRHAVRSDQGSSGCASAPAWPPHSPWFSPASWCWSALGPVIHPDSYPVHTVAQFVLDYVLEAQKQNPLSLVNNCWAGVGPHGSISSIRVDDLLFAVVNRAMRFSVLETVSDTLTFPNLSMSRPSTGHTDNHLYHFRDRTPYSHRSEFDRALAVHTEVADLHPTEPYTHPNFNTGCAEPIPQTSYLLSGSYYHPIPPRSSGPASSETDRWFVSLSHHPPMPSILVSAVNSCFKLLDSSGGSGSYPPVPPITSLGTPPLSASAQRHSADEFAPINTTAPSNNASLRRCLEAFELQQTQLAISMIRISRSHLHRLDQTVQVCDRHIHSATSLLTISQQVFAEAVALEPTLNGMQGYDPVNLFKSTLLSGFANSLCHQLGSSTSGSAGLLAASPNPLRDSTNCPGTVLGALARDRINLLCTTFHLALLVVLRTLTRTVHWRRREMLAWAVSTALHVGPSACLYLVTHWATFVTPREAVNWLAPALLSVIGKSEVGTSQTTSTVNDSKHGVGGKTDEPVPMAPCAAHSASGPEPSVCSEHALLFGLVNPEGSFDPADFTSPDSEHATWAPWHGFLRHTSPFAARNHTNSVAMAAQLFRSAAPYSVSAREHICSAVRTMAMQAAAKDPINCALPALTLAERNAAAFDAVYRLVLNSAETGALGPAQLFSLARYMDGRGWAWRAFPFALHATRLFVLSTMQDSHPVAGHVLWACSLAHRLGPGALQELLGHVIRNIHCPTLLTEILHRCRMSPSGILTNHSNPTLLSPNGPPLMDLVDPNTGTRNPCPPSFGSSSSIYYGNCASTSVGGKLLSLDRPPLKGLLDAAVNAFVTATHTRLSNISPRQYAEFVDFLARARDTFHLLRPDGPAQFRSLVECLRQTYRGKRKLVALLAERFG</sequence>
<evidence type="ECO:0000256" key="4">
    <source>
        <dbReference type="SAM" id="MobiDB-lite"/>
    </source>
</evidence>
<proteinExistence type="predicted"/>
<dbReference type="PANTHER" id="PTHR22619:SF0">
    <property type="entry name" value="ZINC FINGER SWIM DOMAIN-CONTAINING PROTEIN 6-LIKE PROTEIN"/>
    <property type="match status" value="1"/>
</dbReference>
<dbReference type="InterPro" id="IPR048370">
    <property type="entry name" value="ZSWIM4-8_C"/>
</dbReference>
<accession>A0A8J4TLY8</accession>
<dbReference type="Pfam" id="PF25572">
    <property type="entry name" value="TPR_ZSWIM8"/>
    <property type="match status" value="1"/>
</dbReference>
<comment type="caution">
    <text evidence="7">The sequence shown here is derived from an EMBL/GenBank/DDBJ whole genome shotgun (WGS) entry which is preliminary data.</text>
</comment>
<dbReference type="InterPro" id="IPR057945">
    <property type="entry name" value="TPR_ZSWIM8"/>
</dbReference>
<dbReference type="Pfam" id="PF21055">
    <property type="entry name" value="ZSWIM4-8_C"/>
    <property type="match status" value="1"/>
</dbReference>
<feature type="region of interest" description="Disordered" evidence="4">
    <location>
        <begin position="842"/>
        <end position="910"/>
    </location>
</feature>
<dbReference type="OrthoDB" id="10013584at2759"/>
<evidence type="ECO:0008006" key="9">
    <source>
        <dbReference type="Google" id="ProtNLM"/>
    </source>
</evidence>
<feature type="region of interest" description="Disordered" evidence="4">
    <location>
        <begin position="513"/>
        <end position="549"/>
    </location>
</feature>